<dbReference type="EMBL" id="JAAGOA010000002">
    <property type="protein sequence ID" value="NED99211.1"/>
    <property type="molecule type" value="Genomic_DNA"/>
</dbReference>
<evidence type="ECO:0000256" key="2">
    <source>
        <dbReference type="ARBA" id="ARBA00001946"/>
    </source>
</evidence>
<dbReference type="RefSeq" id="WP_163732700.1">
    <property type="nucleotide sequence ID" value="NZ_JAAGOA010000002.1"/>
</dbReference>
<evidence type="ECO:0000256" key="4">
    <source>
        <dbReference type="ARBA" id="ARBA00022801"/>
    </source>
</evidence>
<dbReference type="InterPro" id="IPR045121">
    <property type="entry name" value="CoAse"/>
</dbReference>
<dbReference type="CDD" id="cd03426">
    <property type="entry name" value="NUDIX_CoAse_Nudt7"/>
    <property type="match status" value="1"/>
</dbReference>
<dbReference type="PANTHER" id="PTHR12992:SF11">
    <property type="entry name" value="MITOCHONDRIAL COENZYME A DIPHOSPHATASE NUDT8"/>
    <property type="match status" value="1"/>
</dbReference>
<dbReference type="Proteomes" id="UP000475214">
    <property type="component" value="Unassembled WGS sequence"/>
</dbReference>
<dbReference type="InterPro" id="IPR015797">
    <property type="entry name" value="NUDIX_hydrolase-like_dom_sf"/>
</dbReference>
<dbReference type="AlphaFoldDB" id="A0A6L9S3P4"/>
<dbReference type="GO" id="GO:0010945">
    <property type="term" value="F:coenzyme A diphosphatase activity"/>
    <property type="evidence" value="ECO:0007669"/>
    <property type="project" value="InterPro"/>
</dbReference>
<comment type="caution">
    <text evidence="8">The sequence shown here is derived from an EMBL/GenBank/DDBJ whole genome shotgun (WGS) entry which is preliminary data.</text>
</comment>
<gene>
    <name evidence="8" type="ORF">G1H10_03410</name>
</gene>
<comment type="cofactor">
    <cofactor evidence="1">
        <name>Mn(2+)</name>
        <dbReference type="ChEBI" id="CHEBI:29035"/>
    </cofactor>
</comment>
<evidence type="ECO:0000259" key="7">
    <source>
        <dbReference type="PROSITE" id="PS51462"/>
    </source>
</evidence>
<evidence type="ECO:0000256" key="1">
    <source>
        <dbReference type="ARBA" id="ARBA00001936"/>
    </source>
</evidence>
<keyword evidence="5" id="KW-0460">Magnesium</keyword>
<sequence length="216" mass="23371">MTIPAWLKPIVQVAEDKTEWPPTLAPPEDGSARASAVLMLFGETDGVPDVLLTERSWGLSSHAGQVAFPGGTIDPDDDGPIGAALREGVEETGLDPSGVQILNTLPTLWISVTNYAVTPVLAWWKQPSPVRAVDPGEVASVHRVPLDDLLDPANRMQVRHPSGSVGPAFRVGDLLVWGFTAGVLSRLFEVAEMERPWDRTRVTSLPQDAFRSPRRA</sequence>
<keyword evidence="4" id="KW-0378">Hydrolase</keyword>
<reference evidence="8 9" key="1">
    <citation type="submission" date="2020-02" db="EMBL/GenBank/DDBJ databases">
        <authorList>
            <person name="Li X.-J."/>
            <person name="Han X.-M."/>
        </authorList>
    </citation>
    <scope>NUCLEOTIDE SEQUENCE [LARGE SCALE GENOMIC DNA]</scope>
    <source>
        <strain evidence="8 9">CCTCC AB 2017055</strain>
    </source>
</reference>
<evidence type="ECO:0000313" key="8">
    <source>
        <dbReference type="EMBL" id="NED99211.1"/>
    </source>
</evidence>
<evidence type="ECO:0000256" key="5">
    <source>
        <dbReference type="ARBA" id="ARBA00022842"/>
    </source>
</evidence>
<proteinExistence type="predicted"/>
<evidence type="ECO:0000313" key="9">
    <source>
        <dbReference type="Proteomes" id="UP000475214"/>
    </source>
</evidence>
<dbReference type="PANTHER" id="PTHR12992">
    <property type="entry name" value="NUDIX HYDROLASE"/>
    <property type="match status" value="1"/>
</dbReference>
<keyword evidence="3" id="KW-0479">Metal-binding</keyword>
<keyword evidence="9" id="KW-1185">Reference proteome</keyword>
<dbReference type="InterPro" id="IPR000086">
    <property type="entry name" value="NUDIX_hydrolase_dom"/>
</dbReference>
<feature type="domain" description="Nudix hydrolase" evidence="7">
    <location>
        <begin position="31"/>
        <end position="171"/>
    </location>
</feature>
<name>A0A6L9S3P4_9ACTN</name>
<evidence type="ECO:0000256" key="6">
    <source>
        <dbReference type="ARBA" id="ARBA00023211"/>
    </source>
</evidence>
<accession>A0A6L9S3P4</accession>
<dbReference type="GO" id="GO:0046872">
    <property type="term" value="F:metal ion binding"/>
    <property type="evidence" value="ECO:0007669"/>
    <property type="project" value="UniProtKB-KW"/>
</dbReference>
<dbReference type="Gene3D" id="3.90.79.10">
    <property type="entry name" value="Nucleoside Triphosphate Pyrophosphohydrolase"/>
    <property type="match status" value="1"/>
</dbReference>
<dbReference type="PROSITE" id="PS51462">
    <property type="entry name" value="NUDIX"/>
    <property type="match status" value="1"/>
</dbReference>
<protein>
    <submittedName>
        <fullName evidence="8">CoA pyrophosphatase</fullName>
    </submittedName>
</protein>
<organism evidence="8 9">
    <name type="scientific">Phytoactinopolyspora halotolerans</name>
    <dbReference type="NCBI Taxonomy" id="1981512"/>
    <lineage>
        <taxon>Bacteria</taxon>
        <taxon>Bacillati</taxon>
        <taxon>Actinomycetota</taxon>
        <taxon>Actinomycetes</taxon>
        <taxon>Jiangellales</taxon>
        <taxon>Jiangellaceae</taxon>
        <taxon>Phytoactinopolyspora</taxon>
    </lineage>
</organism>
<comment type="cofactor">
    <cofactor evidence="2">
        <name>Mg(2+)</name>
        <dbReference type="ChEBI" id="CHEBI:18420"/>
    </cofactor>
</comment>
<evidence type="ECO:0000256" key="3">
    <source>
        <dbReference type="ARBA" id="ARBA00022723"/>
    </source>
</evidence>
<dbReference type="SUPFAM" id="SSF55811">
    <property type="entry name" value="Nudix"/>
    <property type="match status" value="1"/>
</dbReference>
<keyword evidence="6" id="KW-0464">Manganese</keyword>
<dbReference type="Pfam" id="PF00293">
    <property type="entry name" value="NUDIX"/>
    <property type="match status" value="1"/>
</dbReference>